<evidence type="ECO:0000256" key="1">
    <source>
        <dbReference type="SAM" id="MobiDB-lite"/>
    </source>
</evidence>
<evidence type="ECO:0000313" key="3">
    <source>
        <dbReference type="Proteomes" id="UP000236370"/>
    </source>
</evidence>
<protein>
    <submittedName>
        <fullName evidence="2">THTPA isoform 8</fullName>
    </submittedName>
</protein>
<gene>
    <name evidence="2" type="ORF">CK820_G0029671</name>
</gene>
<proteinExistence type="predicted"/>
<evidence type="ECO:0000313" key="2">
    <source>
        <dbReference type="EMBL" id="PNI96666.1"/>
    </source>
</evidence>
<dbReference type="AlphaFoldDB" id="A0A2J8QK66"/>
<feature type="region of interest" description="Disordered" evidence="1">
    <location>
        <begin position="40"/>
        <end position="59"/>
    </location>
</feature>
<dbReference type="Proteomes" id="UP000236370">
    <property type="component" value="Unassembled WGS sequence"/>
</dbReference>
<comment type="caution">
    <text evidence="2">The sequence shown here is derived from an EMBL/GenBank/DDBJ whole genome shotgun (WGS) entry which is preliminary data.</text>
</comment>
<sequence>LTAEPTIVAQLCVPAQETAPAKLIVYLQRFRPQDYQRLLEVNSSRERPQETEDPDHCLG</sequence>
<feature type="compositionally biased region" description="Basic and acidic residues" evidence="1">
    <location>
        <begin position="43"/>
        <end position="59"/>
    </location>
</feature>
<reference evidence="2 3" key="1">
    <citation type="submission" date="2017-12" db="EMBL/GenBank/DDBJ databases">
        <title>High-resolution comparative analysis of great ape genomes.</title>
        <authorList>
            <person name="Pollen A."/>
            <person name="Hastie A."/>
            <person name="Hormozdiari F."/>
            <person name="Dougherty M."/>
            <person name="Liu R."/>
            <person name="Chaisson M."/>
            <person name="Hoppe E."/>
            <person name="Hill C."/>
            <person name="Pang A."/>
            <person name="Hillier L."/>
            <person name="Baker C."/>
            <person name="Armstrong J."/>
            <person name="Shendure J."/>
            <person name="Paten B."/>
            <person name="Wilson R."/>
            <person name="Chao H."/>
            <person name="Schneider V."/>
            <person name="Ventura M."/>
            <person name="Kronenberg Z."/>
            <person name="Murali S."/>
            <person name="Gordon D."/>
            <person name="Cantsilieris S."/>
            <person name="Munson K."/>
            <person name="Nelson B."/>
            <person name="Raja A."/>
            <person name="Underwood J."/>
            <person name="Diekhans M."/>
            <person name="Fiddes I."/>
            <person name="Haussler D."/>
            <person name="Eichler E."/>
        </authorList>
    </citation>
    <scope>NUCLEOTIDE SEQUENCE [LARGE SCALE GENOMIC DNA]</scope>
    <source>
        <strain evidence="2">Yerkes chimp pedigree #C0471</strain>
    </source>
</reference>
<organism evidence="2 3">
    <name type="scientific">Pan troglodytes</name>
    <name type="common">Chimpanzee</name>
    <dbReference type="NCBI Taxonomy" id="9598"/>
    <lineage>
        <taxon>Eukaryota</taxon>
        <taxon>Metazoa</taxon>
        <taxon>Chordata</taxon>
        <taxon>Craniata</taxon>
        <taxon>Vertebrata</taxon>
        <taxon>Euteleostomi</taxon>
        <taxon>Mammalia</taxon>
        <taxon>Eutheria</taxon>
        <taxon>Euarchontoglires</taxon>
        <taxon>Primates</taxon>
        <taxon>Haplorrhini</taxon>
        <taxon>Catarrhini</taxon>
        <taxon>Hominidae</taxon>
        <taxon>Pan</taxon>
    </lineage>
</organism>
<feature type="non-terminal residue" evidence="2">
    <location>
        <position position="1"/>
    </location>
</feature>
<accession>A0A2J8QK66</accession>
<dbReference type="EMBL" id="NBAG03000032">
    <property type="protein sequence ID" value="PNI96666.1"/>
    <property type="molecule type" value="Genomic_DNA"/>
</dbReference>
<name>A0A2J8QK66_PANTR</name>